<keyword evidence="1" id="KW-0472">Membrane</keyword>
<keyword evidence="3" id="KW-1185">Reference proteome</keyword>
<feature type="transmembrane region" description="Helical" evidence="1">
    <location>
        <begin position="179"/>
        <end position="199"/>
    </location>
</feature>
<sequence length="214" mass="23372">MATMNSFPPDVPKSIDEARDDAENLAGTVRAKASNLAEKATDTVRDGYQRAKDALTESDPMEMAREGGEAVRDAVERHPLAAFGLGALSVGLIAWAAMRPSPSRFERYQPDFGRWTRMLQGYGSEAVDSGEGLLKNGEKWLRSHSGSARNQARDYVDQARDYADYGSRMIAHRAEREPIAAMIGVGIAVYVIGSLIASATTSDNPPPRRRSTKR</sequence>
<name>A0ABW0P0N7_9HYPH</name>
<comment type="caution">
    <text evidence="2">The sequence shown here is derived from an EMBL/GenBank/DDBJ whole genome shotgun (WGS) entry which is preliminary data.</text>
</comment>
<evidence type="ECO:0000313" key="2">
    <source>
        <dbReference type="EMBL" id="MFC5505648.1"/>
    </source>
</evidence>
<keyword evidence="1" id="KW-1133">Transmembrane helix</keyword>
<keyword evidence="1" id="KW-0812">Transmembrane</keyword>
<gene>
    <name evidence="2" type="ORF">ACFPN9_10295</name>
</gene>
<accession>A0ABW0P0N7</accession>
<protein>
    <recommendedName>
        <fullName evidence="4">YtxH domain-containing protein</fullName>
    </recommendedName>
</protein>
<dbReference type="Proteomes" id="UP001596060">
    <property type="component" value="Unassembled WGS sequence"/>
</dbReference>
<proteinExistence type="predicted"/>
<dbReference type="EMBL" id="JBHSLU010000019">
    <property type="protein sequence ID" value="MFC5505648.1"/>
    <property type="molecule type" value="Genomic_DNA"/>
</dbReference>
<reference evidence="3" key="1">
    <citation type="journal article" date="2019" name="Int. J. Syst. Evol. Microbiol.">
        <title>The Global Catalogue of Microorganisms (GCM) 10K type strain sequencing project: providing services to taxonomists for standard genome sequencing and annotation.</title>
        <authorList>
            <consortium name="The Broad Institute Genomics Platform"/>
            <consortium name="The Broad Institute Genome Sequencing Center for Infectious Disease"/>
            <person name="Wu L."/>
            <person name="Ma J."/>
        </authorList>
    </citation>
    <scope>NUCLEOTIDE SEQUENCE [LARGE SCALE GENOMIC DNA]</scope>
    <source>
        <strain evidence="3">CCUG 43117</strain>
    </source>
</reference>
<dbReference type="RefSeq" id="WP_066726079.1">
    <property type="nucleotide sequence ID" value="NZ_JBHSLU010000019.1"/>
</dbReference>
<evidence type="ECO:0008006" key="4">
    <source>
        <dbReference type="Google" id="ProtNLM"/>
    </source>
</evidence>
<organism evidence="2 3">
    <name type="scientific">Bosea massiliensis</name>
    <dbReference type="NCBI Taxonomy" id="151419"/>
    <lineage>
        <taxon>Bacteria</taxon>
        <taxon>Pseudomonadati</taxon>
        <taxon>Pseudomonadota</taxon>
        <taxon>Alphaproteobacteria</taxon>
        <taxon>Hyphomicrobiales</taxon>
        <taxon>Boseaceae</taxon>
        <taxon>Bosea</taxon>
    </lineage>
</organism>
<evidence type="ECO:0000256" key="1">
    <source>
        <dbReference type="SAM" id="Phobius"/>
    </source>
</evidence>
<evidence type="ECO:0000313" key="3">
    <source>
        <dbReference type="Proteomes" id="UP001596060"/>
    </source>
</evidence>